<dbReference type="EMBL" id="BSXS01001354">
    <property type="protein sequence ID" value="GME75925.1"/>
    <property type="molecule type" value="Genomic_DNA"/>
</dbReference>
<keyword evidence="2" id="KW-1185">Reference proteome</keyword>
<name>A0ACB5SXT2_AMBMO</name>
<comment type="caution">
    <text evidence="1">The sequence shown here is derived from an EMBL/GenBank/DDBJ whole genome shotgun (WGS) entry which is preliminary data.</text>
</comment>
<reference evidence="1" key="1">
    <citation type="submission" date="2023-04" db="EMBL/GenBank/DDBJ databases">
        <title>Ambrosiozyma monospora NBRC 10751.</title>
        <authorList>
            <person name="Ichikawa N."/>
            <person name="Sato H."/>
            <person name="Tonouchi N."/>
        </authorList>
    </citation>
    <scope>NUCLEOTIDE SEQUENCE</scope>
    <source>
        <strain evidence="1">NBRC 10751</strain>
    </source>
</reference>
<proteinExistence type="predicted"/>
<dbReference type="Proteomes" id="UP001165064">
    <property type="component" value="Unassembled WGS sequence"/>
</dbReference>
<organism evidence="1 2">
    <name type="scientific">Ambrosiozyma monospora</name>
    <name type="common">Yeast</name>
    <name type="synonym">Endomycopsis monosporus</name>
    <dbReference type="NCBI Taxonomy" id="43982"/>
    <lineage>
        <taxon>Eukaryota</taxon>
        <taxon>Fungi</taxon>
        <taxon>Dikarya</taxon>
        <taxon>Ascomycota</taxon>
        <taxon>Saccharomycotina</taxon>
        <taxon>Pichiomycetes</taxon>
        <taxon>Pichiales</taxon>
        <taxon>Pichiaceae</taxon>
        <taxon>Ambrosiozyma</taxon>
    </lineage>
</organism>
<evidence type="ECO:0000313" key="1">
    <source>
        <dbReference type="EMBL" id="GME75925.1"/>
    </source>
</evidence>
<gene>
    <name evidence="1" type="ORF">Amon02_000236700</name>
</gene>
<sequence length="712" mass="78655">MGFERLVSILQDVRSNYDTDVFQPLFEKIQEITGVRPYTGKFGKDDIDGIDTAYRVLADHVRTLTFALADGGVPNNEGRGYVLRRILRRGVRYVTKYMNYKNGKFFSKLAPTLIEQVKHIFPELTKDTATIFEILDEEEASFAKTLVNGEKLFEEYAIKASKTPEQTLSGKDVWRLYDTYGFPVDLTRLMAEEAGLKIDEEAFEKARIASKEASKGNGQKTTKQLLKLDVHALGSLKTNDKIPVTDDSAKYGSDNVTTKVVGIYSGKEFYESTSEITEGEQIGVLLEKTPFYAEQGGQEFDTGSILIPETNTEFKVENVQTYSGYVLHTGYLTEGKLSVGATVIAQFDELRRWPLKNNHTGTHVLNLALREVLGDGVDQKGSLVAAEKLRFDFSHKAAVSLKELEKIEAICDKTIKEDLKVYTKPVSLEEARGISGLRAVFGETYPDPVRVVSVGVPVEDLLADPANHKWNSYSIEFCGGTHVNKTGDIRDFVIIEESGIAKGIRRIVAVTGNEAHEVQQMAKDFDALLDSIAKLPFGEAKEKQLKETNTKLGQLSISVLQKAALKAKFTKIEKSVKDEVKARTKADSKLCLDSVKNYFTENPEAKYFVSHVSISSNAKIITEAINLVKKQHKDKSLFLITGLKNDSKVAQGTYLSNEHLKKLPATEVAALASKFIGGRAGGKGNVVQGMGTKAAGVDEAIDAVTKLLSEKL</sequence>
<protein>
    <submittedName>
        <fullName evidence="1">Unnamed protein product</fullName>
    </submittedName>
</protein>
<accession>A0ACB5SXT2</accession>
<evidence type="ECO:0000313" key="2">
    <source>
        <dbReference type="Proteomes" id="UP001165064"/>
    </source>
</evidence>